<dbReference type="GO" id="GO:0004497">
    <property type="term" value="F:monooxygenase activity"/>
    <property type="evidence" value="ECO:0007669"/>
    <property type="project" value="UniProtKB-KW"/>
</dbReference>
<organism evidence="1 2">
    <name type="scientific">Peribacillus huizhouensis</name>
    <dbReference type="NCBI Taxonomy" id="1501239"/>
    <lineage>
        <taxon>Bacteria</taxon>
        <taxon>Bacillati</taxon>
        <taxon>Bacillota</taxon>
        <taxon>Bacilli</taxon>
        <taxon>Bacillales</taxon>
        <taxon>Bacillaceae</taxon>
        <taxon>Peribacillus</taxon>
    </lineage>
</organism>
<proteinExistence type="predicted"/>
<dbReference type="PANTHER" id="PTHR39169">
    <property type="match status" value="1"/>
</dbReference>
<keyword evidence="1" id="KW-0503">Monooxygenase</keyword>
<evidence type="ECO:0000313" key="1">
    <source>
        <dbReference type="EMBL" id="MBA9027133.1"/>
    </source>
</evidence>
<dbReference type="Gene3D" id="3.30.70.100">
    <property type="match status" value="1"/>
</dbReference>
<reference evidence="1 2" key="1">
    <citation type="submission" date="2020-08" db="EMBL/GenBank/DDBJ databases">
        <title>Genomic Encyclopedia of Type Strains, Phase IV (KMG-IV): sequencing the most valuable type-strain genomes for metagenomic binning, comparative biology and taxonomic classification.</title>
        <authorList>
            <person name="Goeker M."/>
        </authorList>
    </citation>
    <scope>NUCLEOTIDE SEQUENCE [LARGE SCALE GENOMIC DNA]</scope>
    <source>
        <strain evidence="1 2">DSM 105481</strain>
    </source>
</reference>
<dbReference type="RefSeq" id="WP_182502744.1">
    <property type="nucleotide sequence ID" value="NZ_JACJHX010000006.1"/>
</dbReference>
<dbReference type="NCBIfam" id="NF008333">
    <property type="entry name" value="PRK11118.1"/>
    <property type="match status" value="1"/>
</dbReference>
<keyword evidence="1" id="KW-0560">Oxidoreductase</keyword>
<dbReference type="Pfam" id="PF08803">
    <property type="entry name" value="ydhR"/>
    <property type="match status" value="1"/>
</dbReference>
<name>A0ABR6CR61_9BACI</name>
<dbReference type="PANTHER" id="PTHR39169:SF1">
    <property type="entry name" value="MONOOXYGENASE YDHR-RELATED"/>
    <property type="match status" value="1"/>
</dbReference>
<dbReference type="InterPro" id="IPR014910">
    <property type="entry name" value="YdhR"/>
</dbReference>
<dbReference type="EMBL" id="JACJHX010000006">
    <property type="protein sequence ID" value="MBA9027133.1"/>
    <property type="molecule type" value="Genomic_DNA"/>
</dbReference>
<comment type="caution">
    <text evidence="1">The sequence shown here is derived from an EMBL/GenBank/DDBJ whole genome shotgun (WGS) entry which is preliminary data.</text>
</comment>
<dbReference type="InterPro" id="IPR011008">
    <property type="entry name" value="Dimeric_a/b-barrel"/>
</dbReference>
<accession>A0ABR6CR61</accession>
<dbReference type="Proteomes" id="UP000626697">
    <property type="component" value="Unassembled WGS sequence"/>
</dbReference>
<dbReference type="SUPFAM" id="SSF54909">
    <property type="entry name" value="Dimeric alpha+beta barrel"/>
    <property type="match status" value="1"/>
</dbReference>
<sequence length="101" mass="11662">MAYLLQVDFKHEGPYGDEMAKAFSELAKSINEEPGFLWKIWTENQQTNEAGGIYIFEKKEDAEKYVDKHTKRLSGFGITNANMKIFDINERLSQITQSPLK</sequence>
<evidence type="ECO:0000313" key="2">
    <source>
        <dbReference type="Proteomes" id="UP000626697"/>
    </source>
</evidence>
<gene>
    <name evidence="1" type="ORF">HNP81_002423</name>
</gene>
<keyword evidence="2" id="KW-1185">Reference proteome</keyword>
<protein>
    <submittedName>
        <fullName evidence="1">Quinol monooxygenase YgiN</fullName>
    </submittedName>
</protein>